<dbReference type="Gene3D" id="3.30.930.10">
    <property type="entry name" value="Bira Bifunctional Protein, Domain 2"/>
    <property type="match status" value="1"/>
</dbReference>
<name>A0AAV7X7A7_9NEOP</name>
<evidence type="ECO:0000256" key="3">
    <source>
        <dbReference type="ARBA" id="ARBA00017959"/>
    </source>
</evidence>
<dbReference type="InterPro" id="IPR012947">
    <property type="entry name" value="tRNA_SAD"/>
</dbReference>
<dbReference type="CDD" id="cd00673">
    <property type="entry name" value="AlaRS_core"/>
    <property type="match status" value="1"/>
</dbReference>
<dbReference type="InterPro" id="IPR002318">
    <property type="entry name" value="Ala-tRNA-lgiase_IIc"/>
</dbReference>
<dbReference type="SUPFAM" id="SSF55186">
    <property type="entry name" value="ThrRS/AlaRS common domain"/>
    <property type="match status" value="1"/>
</dbReference>
<keyword evidence="9" id="KW-0648">Protein biosynthesis</keyword>
<evidence type="ECO:0000256" key="10">
    <source>
        <dbReference type="ARBA" id="ARBA00023146"/>
    </source>
</evidence>
<dbReference type="InterPro" id="IPR018162">
    <property type="entry name" value="Ala-tRNA-ligase_IIc_anticod-bd"/>
</dbReference>
<dbReference type="AlphaFoldDB" id="A0AAV7X7A7"/>
<protein>
    <recommendedName>
        <fullName evidence="3">Alanine--tRNA ligase</fullName>
        <ecNumber evidence="2">6.1.1.7</ecNumber>
    </recommendedName>
</protein>
<reference evidence="12" key="1">
    <citation type="submission" date="2022-12" db="EMBL/GenBank/DDBJ databases">
        <title>Chromosome-level genome assembly of the bean flower thrips Megalurothrips usitatus.</title>
        <authorList>
            <person name="Ma L."/>
            <person name="Liu Q."/>
            <person name="Li H."/>
            <person name="Cai W."/>
        </authorList>
    </citation>
    <scope>NUCLEOTIDE SEQUENCE</scope>
    <source>
        <strain evidence="12">Cailab_2022a</strain>
    </source>
</reference>
<dbReference type="EMBL" id="JAPTSV010000014">
    <property type="protein sequence ID" value="KAJ1520728.1"/>
    <property type="molecule type" value="Genomic_DNA"/>
</dbReference>
<dbReference type="GO" id="GO:0006419">
    <property type="term" value="P:alanyl-tRNA aminoacylation"/>
    <property type="evidence" value="ECO:0007669"/>
    <property type="project" value="InterPro"/>
</dbReference>
<evidence type="ECO:0000256" key="8">
    <source>
        <dbReference type="ARBA" id="ARBA00022884"/>
    </source>
</evidence>
<keyword evidence="8" id="KW-0694">RNA-binding</keyword>
<comment type="similarity">
    <text evidence="1">Belongs to the class-II aminoacyl-tRNA synthetase family. Alax-L subfamily.</text>
</comment>
<evidence type="ECO:0000256" key="6">
    <source>
        <dbReference type="ARBA" id="ARBA00022741"/>
    </source>
</evidence>
<keyword evidence="5" id="KW-0436">Ligase</keyword>
<dbReference type="PROSITE" id="PS50860">
    <property type="entry name" value="AA_TRNA_LIGASE_II_ALA"/>
    <property type="match status" value="1"/>
</dbReference>
<dbReference type="SUPFAM" id="SSF50447">
    <property type="entry name" value="Translation proteins"/>
    <property type="match status" value="1"/>
</dbReference>
<dbReference type="SUPFAM" id="SSF55681">
    <property type="entry name" value="Class II aaRS and biotin synthetases"/>
    <property type="match status" value="1"/>
</dbReference>
<dbReference type="InterPro" id="IPR045864">
    <property type="entry name" value="aa-tRNA-synth_II/BPL/LPL"/>
</dbReference>
<dbReference type="PRINTS" id="PR00980">
    <property type="entry name" value="TRNASYNTHALA"/>
</dbReference>
<dbReference type="Gene3D" id="3.30.980.10">
    <property type="entry name" value="Threonyl-trna Synthetase, Chain A, domain 2"/>
    <property type="match status" value="1"/>
</dbReference>
<evidence type="ECO:0000256" key="1">
    <source>
        <dbReference type="ARBA" id="ARBA00008429"/>
    </source>
</evidence>
<keyword evidence="6" id="KW-0547">Nucleotide-binding</keyword>
<keyword evidence="13" id="KW-1185">Reference proteome</keyword>
<gene>
    <name evidence="12" type="ORF">ONE63_003823</name>
</gene>
<dbReference type="GO" id="GO:0005739">
    <property type="term" value="C:mitochondrion"/>
    <property type="evidence" value="ECO:0007669"/>
    <property type="project" value="TreeGrafter"/>
</dbReference>
<dbReference type="Proteomes" id="UP001075354">
    <property type="component" value="Chromosome 14"/>
</dbReference>
<dbReference type="EC" id="6.1.1.7" evidence="2"/>
<sequence>MFAPRCVPKYPINILLRLHSTEAPLASSAIRSRFIEYFVNENNHSYVRSCPLKPISDETIPFVNAGMVQFKSVLQGKHNDLDTVGMDGYHHTFFEMLGNWSFGSCDKKEACTLAWELLTGPYGLHPKRLYVTYFEGDSQMDLKPDLETKEIWRQLNVEESHILPFGPRENFWEMGLVGPCGPCTEIHVDHVPGRHNVGERVNAGFPDLTELWNIVFIEYKRNADGSLNRLKQSHVDTGMGFERLVAVLNGVESNYDTDLFIPLMDTIHKATGLPAYSRMFDPSHDAFERDRAYRILCDHIRLLTVALADNVVPHNEYKLRWVLRRALKIATDVMKKDVSLLVELTNIVSDSLHSVFPEVGKNLSKVQRVIREEAEIYQALKQEFPKTWVSLVNERPEVESLLEFGSNRIALASAFVKMNSNPGHDVSPELAFHLFDSHGLTTELIGEMAKLSGKSFDVVAYENELAKTKNKSKLATASGMTPSSLASLLASAEVPETYYNLMYEYDPLDEGYSFPPVSAKVVGLLVNGKLQKEVPGGEECGVILDRTNFYHTAGGQECDSGEIISASKSEYSLSVKEVTKVGDYVIHFGNLTGRIKVGDEVVTKICETNRVACMRNHTLAHLINGEMQSLFDAPIQKKCIVGPSFLKLNYYLHGEEFKTEHAQHLEDAILHAVEDELPVDRYTVNVWQLPAGTLLVPDESYPADNIHIIDIKRGNKTISKEACCGTHVQNTKDIGKFCIGEVILKAKEVSVCALTGPGAEKAIENSQKLSNYANDFVKGVMTLEKNLSALEREAKMSRCIPPLKLHIDEVLKLDNNHETIRTFIQENRKNCSYVTYQTVVTALEEGSKRIHNMARYISELEIHRRVEESKVVAHVMQLSELLEKVPLNKYTRGVKIPIMLFALRKNELKVRCCIPEELISENFNANQWMEKIVPILFTSENDIISERREVGLGATSLTVVYRKKMSESLKKERIWKASAAANRFAMAQIKNLSKRADAES</sequence>
<keyword evidence="10" id="KW-0030">Aminoacyl-tRNA synthetase</keyword>
<dbReference type="Gene3D" id="2.40.30.130">
    <property type="match status" value="1"/>
</dbReference>
<dbReference type="SUPFAM" id="SSF101353">
    <property type="entry name" value="Putative anticodon-binding domain of alanyl-tRNA synthetase (AlaRS)"/>
    <property type="match status" value="1"/>
</dbReference>
<dbReference type="PANTHER" id="PTHR11777:SF9">
    <property type="entry name" value="ALANINE--TRNA LIGASE, CYTOPLASMIC"/>
    <property type="match status" value="1"/>
</dbReference>
<keyword evidence="4" id="KW-0820">tRNA-binding</keyword>
<evidence type="ECO:0000259" key="11">
    <source>
        <dbReference type="PROSITE" id="PS50860"/>
    </source>
</evidence>
<dbReference type="GO" id="GO:0002161">
    <property type="term" value="F:aminoacyl-tRNA deacylase activity"/>
    <property type="evidence" value="ECO:0007669"/>
    <property type="project" value="TreeGrafter"/>
</dbReference>
<dbReference type="GO" id="GO:0004813">
    <property type="term" value="F:alanine-tRNA ligase activity"/>
    <property type="evidence" value="ECO:0007669"/>
    <property type="project" value="UniProtKB-EC"/>
</dbReference>
<dbReference type="Pfam" id="PF07973">
    <property type="entry name" value="tRNA_SAD"/>
    <property type="match status" value="1"/>
</dbReference>
<dbReference type="InterPro" id="IPR009000">
    <property type="entry name" value="Transl_B-barrel_sf"/>
</dbReference>
<evidence type="ECO:0000313" key="13">
    <source>
        <dbReference type="Proteomes" id="UP001075354"/>
    </source>
</evidence>
<dbReference type="InterPro" id="IPR018164">
    <property type="entry name" value="Ala-tRNA-synth_IIc_N"/>
</dbReference>
<evidence type="ECO:0000313" key="12">
    <source>
        <dbReference type="EMBL" id="KAJ1520728.1"/>
    </source>
</evidence>
<feature type="domain" description="Alanyl-transfer RNA synthetases family profile" evidence="11">
    <location>
        <begin position="25"/>
        <end position="739"/>
    </location>
</feature>
<evidence type="ECO:0000256" key="4">
    <source>
        <dbReference type="ARBA" id="ARBA00022555"/>
    </source>
</evidence>
<comment type="caution">
    <text evidence="12">The sequence shown here is derived from an EMBL/GenBank/DDBJ whole genome shotgun (WGS) entry which is preliminary data.</text>
</comment>
<evidence type="ECO:0000256" key="5">
    <source>
        <dbReference type="ARBA" id="ARBA00022598"/>
    </source>
</evidence>
<dbReference type="InterPro" id="IPR018165">
    <property type="entry name" value="Ala-tRNA-synth_IIc_core"/>
</dbReference>
<dbReference type="PANTHER" id="PTHR11777">
    <property type="entry name" value="ALANYL-TRNA SYNTHETASE"/>
    <property type="match status" value="1"/>
</dbReference>
<keyword evidence="7" id="KW-0067">ATP-binding</keyword>
<proteinExistence type="inferred from homology"/>
<evidence type="ECO:0000256" key="9">
    <source>
        <dbReference type="ARBA" id="ARBA00022917"/>
    </source>
</evidence>
<evidence type="ECO:0000256" key="7">
    <source>
        <dbReference type="ARBA" id="ARBA00022840"/>
    </source>
</evidence>
<dbReference type="GO" id="GO:0000049">
    <property type="term" value="F:tRNA binding"/>
    <property type="evidence" value="ECO:0007669"/>
    <property type="project" value="UniProtKB-KW"/>
</dbReference>
<dbReference type="Pfam" id="PF01411">
    <property type="entry name" value="tRNA-synt_2c"/>
    <property type="match status" value="1"/>
</dbReference>
<organism evidence="12 13">
    <name type="scientific">Megalurothrips usitatus</name>
    <name type="common">bean blossom thrips</name>
    <dbReference type="NCBI Taxonomy" id="439358"/>
    <lineage>
        <taxon>Eukaryota</taxon>
        <taxon>Metazoa</taxon>
        <taxon>Ecdysozoa</taxon>
        <taxon>Arthropoda</taxon>
        <taxon>Hexapoda</taxon>
        <taxon>Insecta</taxon>
        <taxon>Pterygota</taxon>
        <taxon>Neoptera</taxon>
        <taxon>Paraneoptera</taxon>
        <taxon>Thysanoptera</taxon>
        <taxon>Terebrantia</taxon>
        <taxon>Thripoidea</taxon>
        <taxon>Thripidae</taxon>
        <taxon>Megalurothrips</taxon>
    </lineage>
</organism>
<dbReference type="GO" id="GO:0005524">
    <property type="term" value="F:ATP binding"/>
    <property type="evidence" value="ECO:0007669"/>
    <property type="project" value="UniProtKB-KW"/>
</dbReference>
<evidence type="ECO:0000256" key="2">
    <source>
        <dbReference type="ARBA" id="ARBA00013168"/>
    </source>
</evidence>
<accession>A0AAV7X7A7</accession>
<dbReference type="InterPro" id="IPR018163">
    <property type="entry name" value="Thr/Ala-tRNA-synth_IIc_edit"/>
</dbReference>
<dbReference type="InterPro" id="IPR050058">
    <property type="entry name" value="Ala-tRNA_ligase"/>
</dbReference>